<reference evidence="1" key="1">
    <citation type="submission" date="2014-11" db="EMBL/GenBank/DDBJ databases">
        <authorList>
            <person name="Malar M.C."/>
            <person name="Sen D."/>
            <person name="Tripathy S."/>
        </authorList>
    </citation>
    <scope>NUCLEOTIDE SEQUENCE</scope>
    <source>
        <strain evidence="1">BDU141951</strain>
    </source>
</reference>
<protein>
    <submittedName>
        <fullName evidence="1">DUF2267 domain-containing protein</fullName>
    </submittedName>
</protein>
<proteinExistence type="predicted"/>
<accession>A0A0C1UU98</accession>
<dbReference type="Gene3D" id="1.10.490.110">
    <property type="entry name" value="Uncharacterized conserved protein DUF2267"/>
    <property type="match status" value="1"/>
</dbReference>
<sequence>MAESFSANQRAFYEKVMQRASLPDIYDAKDLTTVVFRTMRDLMTTDTDQATEAAFKDADMAEIWRDDNPIVSFLSRFRPPLEIDSELFLRRIKQEGGVPKNVTPEAVVIAVFSTARESISEEQAAAIGKTLPDGLRVMWEQI</sequence>
<dbReference type="InterPro" id="IPR018727">
    <property type="entry name" value="DUF2267"/>
</dbReference>
<evidence type="ECO:0000313" key="1">
    <source>
        <dbReference type="EMBL" id="NEV69963.1"/>
    </source>
</evidence>
<dbReference type="EMBL" id="JTHE02000003">
    <property type="protein sequence ID" value="NEV69963.1"/>
    <property type="molecule type" value="Genomic_DNA"/>
</dbReference>
<comment type="caution">
    <text evidence="1">The sequence shown here is derived from an EMBL/GenBank/DDBJ whole genome shotgun (WGS) entry which is preliminary data.</text>
</comment>
<reference evidence="1" key="3">
    <citation type="submission" date="2020-02" db="EMBL/GenBank/DDBJ databases">
        <authorList>
            <person name="Sarangi A.N."/>
            <person name="Ghosh S."/>
            <person name="Mukherjee M."/>
            <person name="Tripathy S."/>
        </authorList>
    </citation>
    <scope>NUCLEOTIDE SEQUENCE</scope>
    <source>
        <strain evidence="1">BDU141951</strain>
    </source>
</reference>
<dbReference type="InterPro" id="IPR038282">
    <property type="entry name" value="DUF2267_sf"/>
</dbReference>
<dbReference type="Pfam" id="PF10025">
    <property type="entry name" value="DUF2267"/>
    <property type="match status" value="1"/>
</dbReference>
<organism evidence="1">
    <name type="scientific">Lyngbya confervoides BDU141951</name>
    <dbReference type="NCBI Taxonomy" id="1574623"/>
    <lineage>
        <taxon>Bacteria</taxon>
        <taxon>Bacillati</taxon>
        <taxon>Cyanobacteriota</taxon>
        <taxon>Cyanophyceae</taxon>
        <taxon>Oscillatoriophycideae</taxon>
        <taxon>Oscillatoriales</taxon>
        <taxon>Microcoleaceae</taxon>
        <taxon>Lyngbya</taxon>
    </lineage>
</organism>
<gene>
    <name evidence="1" type="ORF">QQ91_022985</name>
</gene>
<dbReference type="AlphaFoldDB" id="A0A0C1UU98"/>
<reference evidence="1" key="2">
    <citation type="journal article" date="2015" name="Genome Announc.">
        <title>Draft Genome Sequence of Filamentous Marine Cyanobacterium Lyngbya confervoides Strain BDU141951.</title>
        <authorList>
            <person name="Chandrababunaidu M.M."/>
            <person name="Sen D."/>
            <person name="Tripathy S."/>
        </authorList>
    </citation>
    <scope>NUCLEOTIDE SEQUENCE</scope>
    <source>
        <strain evidence="1">BDU141951</strain>
    </source>
</reference>
<name>A0A0C1UU98_9CYAN</name>